<accession>A0A1M4ZZ78</accession>
<dbReference type="AlphaFoldDB" id="A0A1M4ZZ78"/>
<keyword evidence="1" id="KW-0472">Membrane</keyword>
<dbReference type="RefSeq" id="WP_073156328.1">
    <property type="nucleotide sequence ID" value="NZ_FQVL01000011.1"/>
</dbReference>
<dbReference type="Proteomes" id="UP000184476">
    <property type="component" value="Unassembled WGS sequence"/>
</dbReference>
<dbReference type="EMBL" id="FQVL01000011">
    <property type="protein sequence ID" value="SHF23308.1"/>
    <property type="molecule type" value="Genomic_DNA"/>
</dbReference>
<keyword evidence="1" id="KW-1133">Transmembrane helix</keyword>
<evidence type="ECO:0008006" key="4">
    <source>
        <dbReference type="Google" id="ProtNLM"/>
    </source>
</evidence>
<evidence type="ECO:0000313" key="3">
    <source>
        <dbReference type="Proteomes" id="UP000184476"/>
    </source>
</evidence>
<organism evidence="2 3">
    <name type="scientific">Seinonella peptonophila</name>
    <dbReference type="NCBI Taxonomy" id="112248"/>
    <lineage>
        <taxon>Bacteria</taxon>
        <taxon>Bacillati</taxon>
        <taxon>Bacillota</taxon>
        <taxon>Bacilli</taxon>
        <taxon>Bacillales</taxon>
        <taxon>Thermoactinomycetaceae</taxon>
        <taxon>Seinonella</taxon>
    </lineage>
</organism>
<evidence type="ECO:0000313" key="2">
    <source>
        <dbReference type="EMBL" id="SHF23308.1"/>
    </source>
</evidence>
<feature type="transmembrane region" description="Helical" evidence="1">
    <location>
        <begin position="345"/>
        <end position="366"/>
    </location>
</feature>
<dbReference type="OrthoDB" id="3004984at2"/>
<dbReference type="STRING" id="112248.SAMN05444392_11160"/>
<feature type="transmembrane region" description="Helical" evidence="1">
    <location>
        <begin position="378"/>
        <end position="398"/>
    </location>
</feature>
<sequence length="661" mass="75866">MKQRIYLGIIVSCILVLNPGKSEAADDLLPGKSIFSPSHNQYPRDAYILDEVPPDDPEWPDQAVQVLHVILQAIWSFYLWVVEFVMRIALLSYDDALLSKLFAFVGSIMPQIIDGIWNPLWFLVAGIGIFSIILMWMNGNTNRSLTALSALVILTAVTPLLITSLPSYLDQANRIATSVSSDLMGRMLVRSKNSLEKSTTAQQSQKIIADTIWDSLAKQPYLVINFGSVSQGKKYFSSLMEHGTERGKRISKLREWGKIDAETGVAKNKMFTIFTFDGSGERSAKLYCILLLITVPIYLMVAMSIMILIWKARAVGRSLFFIFDGLLSLYPNYGVRHVMQSVVQVFSAILMVIIYSTALSIFFALWTRLLKAKPFGSASFADQVFLILLLIVGLWTAAKELSGRFGDTNNLSGKRGLLTRAFMGAQLFRTVTRNPISRWVTKNIGKSRKESAKLIGTSLSKTGKAVKNYVSQVDTVQKMRSHVKAELPLGRMKSMQPERMQLTTNLSKRGQKVFQEMKRQRLAPTHKKDVISFLRRNPHLTSAVQEMIQWQNRRPYEQVRETHVFDGSQIPMEPPQKHTPEYHTWMQVPEYQHQYKLWLGAEKSVRHKRWQEYYRKKIRYDRSPIRRLFMRRPKWVEPTQREALQEYRRLLQQQKKGGSKK</sequence>
<evidence type="ECO:0000256" key="1">
    <source>
        <dbReference type="SAM" id="Phobius"/>
    </source>
</evidence>
<gene>
    <name evidence="2" type="ORF">SAMN05444392_11160</name>
</gene>
<keyword evidence="3" id="KW-1185">Reference proteome</keyword>
<proteinExistence type="predicted"/>
<keyword evidence="1" id="KW-0812">Transmembrane</keyword>
<protein>
    <recommendedName>
        <fullName evidence="4">TrbL/VirB6 plasmid conjugal transfer protein</fullName>
    </recommendedName>
</protein>
<name>A0A1M4ZZ78_9BACL</name>
<feature type="transmembrane region" description="Helical" evidence="1">
    <location>
        <begin position="119"/>
        <end position="137"/>
    </location>
</feature>
<feature type="transmembrane region" description="Helical" evidence="1">
    <location>
        <begin position="144"/>
        <end position="162"/>
    </location>
</feature>
<feature type="transmembrane region" description="Helical" evidence="1">
    <location>
        <begin position="284"/>
        <end position="308"/>
    </location>
</feature>
<reference evidence="2 3" key="1">
    <citation type="submission" date="2016-11" db="EMBL/GenBank/DDBJ databases">
        <authorList>
            <person name="Jaros S."/>
            <person name="Januszkiewicz K."/>
            <person name="Wedrychowicz H."/>
        </authorList>
    </citation>
    <scope>NUCLEOTIDE SEQUENCE [LARGE SCALE GENOMIC DNA]</scope>
    <source>
        <strain evidence="2 3">DSM 44666</strain>
    </source>
</reference>